<dbReference type="AlphaFoldDB" id="A0A2G5CNW6"/>
<dbReference type="Proteomes" id="UP000230069">
    <property type="component" value="Unassembled WGS sequence"/>
</dbReference>
<sequence>MPVGWINRYLKAGSVGKMRFGASAAVCTAAVLEFLAAEVLELAGCACKDLKVRRITPRQLQLAIRQDEELDVLVKAIIPGGGVVPSINKALIKEKKSK</sequence>
<feature type="domain" description="Histone H2A C-terminal" evidence="3">
    <location>
        <begin position="68"/>
        <end position="98"/>
    </location>
</feature>
<dbReference type="GO" id="GO:0046982">
    <property type="term" value="F:protein heterodimerization activity"/>
    <property type="evidence" value="ECO:0007669"/>
    <property type="project" value="InterPro"/>
</dbReference>
<proteinExistence type="inferred from homology"/>
<reference evidence="4 5" key="1">
    <citation type="submission" date="2017-09" db="EMBL/GenBank/DDBJ databases">
        <title>WGS assembly of Aquilegia coerulea Goldsmith.</title>
        <authorList>
            <person name="Hodges S."/>
            <person name="Kramer E."/>
            <person name="Nordborg M."/>
            <person name="Tomkins J."/>
            <person name="Borevitz J."/>
            <person name="Derieg N."/>
            <person name="Yan J."/>
            <person name="Mihaltcheva S."/>
            <person name="Hayes R.D."/>
            <person name="Rokhsar D."/>
        </authorList>
    </citation>
    <scope>NUCLEOTIDE SEQUENCE [LARGE SCALE GENOMIC DNA]</scope>
    <source>
        <strain evidence="5">cv. Goldsmith</strain>
    </source>
</reference>
<evidence type="ECO:0000313" key="5">
    <source>
        <dbReference type="Proteomes" id="UP000230069"/>
    </source>
</evidence>
<dbReference type="InParanoid" id="A0A2G5CNW6"/>
<dbReference type="InterPro" id="IPR002119">
    <property type="entry name" value="Histone_H2A"/>
</dbReference>
<evidence type="ECO:0000259" key="2">
    <source>
        <dbReference type="Pfam" id="PF00125"/>
    </source>
</evidence>
<dbReference type="InterPro" id="IPR032454">
    <property type="entry name" value="Histone_H2A_C"/>
</dbReference>
<keyword evidence="1" id="KW-0238">DNA-binding</keyword>
<evidence type="ECO:0000259" key="3">
    <source>
        <dbReference type="Pfam" id="PF16211"/>
    </source>
</evidence>
<evidence type="ECO:0000313" key="4">
    <source>
        <dbReference type="EMBL" id="PIA32958.1"/>
    </source>
</evidence>
<dbReference type="PRINTS" id="PR00620">
    <property type="entry name" value="HISTONEH2A"/>
</dbReference>
<keyword evidence="1" id="KW-0539">Nucleus</keyword>
<dbReference type="GO" id="GO:0000786">
    <property type="term" value="C:nucleosome"/>
    <property type="evidence" value="ECO:0007669"/>
    <property type="project" value="UniProtKB-KW"/>
</dbReference>
<dbReference type="InterPro" id="IPR009072">
    <property type="entry name" value="Histone-fold"/>
</dbReference>
<dbReference type="CDD" id="cd00074">
    <property type="entry name" value="HFD_H2A"/>
    <property type="match status" value="1"/>
</dbReference>
<dbReference type="Gene3D" id="1.10.20.10">
    <property type="entry name" value="Histone, subunit A"/>
    <property type="match status" value="1"/>
</dbReference>
<dbReference type="GO" id="GO:0003677">
    <property type="term" value="F:DNA binding"/>
    <property type="evidence" value="ECO:0007669"/>
    <property type="project" value="UniProtKB-KW"/>
</dbReference>
<accession>A0A2G5CNW6</accession>
<dbReference type="EMBL" id="KZ305060">
    <property type="protein sequence ID" value="PIA32958.1"/>
    <property type="molecule type" value="Genomic_DNA"/>
</dbReference>
<dbReference type="GO" id="GO:0030527">
    <property type="term" value="F:structural constituent of chromatin"/>
    <property type="evidence" value="ECO:0007669"/>
    <property type="project" value="InterPro"/>
</dbReference>
<dbReference type="SUPFAM" id="SSF47113">
    <property type="entry name" value="Histone-fold"/>
    <property type="match status" value="1"/>
</dbReference>
<dbReference type="SMART" id="SM00414">
    <property type="entry name" value="H2A"/>
    <property type="match status" value="1"/>
</dbReference>
<feature type="domain" description="Core Histone H2A/H2B/H3" evidence="2">
    <location>
        <begin position="7"/>
        <end position="65"/>
    </location>
</feature>
<comment type="subcellular location">
    <subcellularLocation>
        <location evidence="1">Nucleus</location>
    </subcellularLocation>
</comment>
<keyword evidence="5" id="KW-1185">Reference proteome</keyword>
<comment type="similarity">
    <text evidence="1">Belongs to the histone H2A family.</text>
</comment>
<organism evidence="4 5">
    <name type="scientific">Aquilegia coerulea</name>
    <name type="common">Rocky mountain columbine</name>
    <dbReference type="NCBI Taxonomy" id="218851"/>
    <lineage>
        <taxon>Eukaryota</taxon>
        <taxon>Viridiplantae</taxon>
        <taxon>Streptophyta</taxon>
        <taxon>Embryophyta</taxon>
        <taxon>Tracheophyta</taxon>
        <taxon>Spermatophyta</taxon>
        <taxon>Magnoliopsida</taxon>
        <taxon>Ranunculales</taxon>
        <taxon>Ranunculaceae</taxon>
        <taxon>Thalictroideae</taxon>
        <taxon>Aquilegia</taxon>
    </lineage>
</organism>
<dbReference type="Pfam" id="PF16211">
    <property type="entry name" value="Histone_H2A_C"/>
    <property type="match status" value="1"/>
</dbReference>
<keyword evidence="1" id="KW-0544">Nucleosome core</keyword>
<dbReference type="InterPro" id="IPR007125">
    <property type="entry name" value="H2A/H2B/H3"/>
</dbReference>
<dbReference type="OrthoDB" id="9421954at2759"/>
<keyword evidence="1" id="KW-0158">Chromosome</keyword>
<dbReference type="Pfam" id="PF00125">
    <property type="entry name" value="Histone"/>
    <property type="match status" value="1"/>
</dbReference>
<evidence type="ECO:0000256" key="1">
    <source>
        <dbReference type="RuleBase" id="RU003767"/>
    </source>
</evidence>
<protein>
    <recommendedName>
        <fullName evidence="1">Histone H2A</fullName>
    </recommendedName>
</protein>
<dbReference type="STRING" id="218851.A0A2G5CNW6"/>
<comment type="subunit">
    <text evidence="1">The nucleosome is a histone octamer containing two molecules each of H2A, H2B, H3 and H4 assembled in one H3-H4 heterotetramer and two H2A-H2B heterodimers. The octamer wraps approximately 147 bp of DNA.</text>
</comment>
<dbReference type="PANTHER" id="PTHR23430">
    <property type="entry name" value="HISTONE H2A"/>
    <property type="match status" value="1"/>
</dbReference>
<name>A0A2G5CNW6_AQUCA</name>
<dbReference type="GO" id="GO:0005634">
    <property type="term" value="C:nucleus"/>
    <property type="evidence" value="ECO:0007669"/>
    <property type="project" value="UniProtKB-SubCell"/>
</dbReference>
<gene>
    <name evidence="4" type="ORF">AQUCO_04300133v1</name>
</gene>